<proteinExistence type="predicted"/>
<sequence length="163" mass="16743">MAGSTRAAIKGALLTAVWIVLLHSLMAQPPPSPAPASSPSPPLDCGNCTSKCTTTSQGVYDYEAGLCNTTSAPGVVYHGCLESCANSTCNGHSYAKHGGCTMGACTPDHCGNPYVQRCCGSCTATAHASYDNCMASAASKAWQECMPGCMHNCRAYYGCAING</sequence>
<reference evidence="2 3" key="1">
    <citation type="submission" date="2020-05" db="EMBL/GenBank/DDBJ databases">
        <title>WGS assembly of Panicum virgatum.</title>
        <authorList>
            <person name="Lovell J.T."/>
            <person name="Jenkins J."/>
            <person name="Shu S."/>
            <person name="Juenger T.E."/>
            <person name="Schmutz J."/>
        </authorList>
    </citation>
    <scope>NUCLEOTIDE SEQUENCE [LARGE SCALE GENOMIC DNA]</scope>
    <source>
        <strain evidence="3">cv. AP13</strain>
    </source>
</reference>
<organism evidence="2 3">
    <name type="scientific">Panicum virgatum</name>
    <name type="common">Blackwell switchgrass</name>
    <dbReference type="NCBI Taxonomy" id="38727"/>
    <lineage>
        <taxon>Eukaryota</taxon>
        <taxon>Viridiplantae</taxon>
        <taxon>Streptophyta</taxon>
        <taxon>Embryophyta</taxon>
        <taxon>Tracheophyta</taxon>
        <taxon>Spermatophyta</taxon>
        <taxon>Magnoliopsida</taxon>
        <taxon>Liliopsida</taxon>
        <taxon>Poales</taxon>
        <taxon>Poaceae</taxon>
        <taxon>PACMAD clade</taxon>
        <taxon>Panicoideae</taxon>
        <taxon>Panicodae</taxon>
        <taxon>Paniceae</taxon>
        <taxon>Panicinae</taxon>
        <taxon>Panicum</taxon>
        <taxon>Panicum sect. Hiantes</taxon>
    </lineage>
</organism>
<gene>
    <name evidence="2" type="ORF">PVAP13_4KG111415</name>
</gene>
<feature type="signal peptide" evidence="1">
    <location>
        <begin position="1"/>
        <end position="27"/>
    </location>
</feature>
<feature type="chain" id="PRO_5035860855" evidence="1">
    <location>
        <begin position="28"/>
        <end position="163"/>
    </location>
</feature>
<evidence type="ECO:0000313" key="3">
    <source>
        <dbReference type="Proteomes" id="UP000823388"/>
    </source>
</evidence>
<keyword evidence="1" id="KW-0732">Signal</keyword>
<dbReference type="AlphaFoldDB" id="A0A8T0TIQ4"/>
<evidence type="ECO:0000313" key="2">
    <source>
        <dbReference type="EMBL" id="KAG2611772.1"/>
    </source>
</evidence>
<comment type="caution">
    <text evidence="2">The sequence shown here is derived from an EMBL/GenBank/DDBJ whole genome shotgun (WGS) entry which is preliminary data.</text>
</comment>
<protein>
    <submittedName>
        <fullName evidence="2">Uncharacterized protein</fullName>
    </submittedName>
</protein>
<evidence type="ECO:0000256" key="1">
    <source>
        <dbReference type="SAM" id="SignalP"/>
    </source>
</evidence>
<keyword evidence="3" id="KW-1185">Reference proteome</keyword>
<name>A0A8T0TIQ4_PANVG</name>
<dbReference type="EMBL" id="CM029043">
    <property type="protein sequence ID" value="KAG2611772.1"/>
    <property type="molecule type" value="Genomic_DNA"/>
</dbReference>
<dbReference type="Proteomes" id="UP000823388">
    <property type="component" value="Chromosome 4K"/>
</dbReference>
<accession>A0A8T0TIQ4</accession>